<evidence type="ECO:0008006" key="3">
    <source>
        <dbReference type="Google" id="ProtNLM"/>
    </source>
</evidence>
<dbReference type="InterPro" id="IPR021492">
    <property type="entry name" value="DUF3146"/>
</dbReference>
<dbReference type="AlphaFoldDB" id="A0A1U7ILG4"/>
<comment type="caution">
    <text evidence="1">The sequence shown here is derived from an EMBL/GenBank/DDBJ whole genome shotgun (WGS) entry which is preliminary data.</text>
</comment>
<dbReference type="OrthoDB" id="514223at2"/>
<dbReference type="RefSeq" id="WP_073593470.1">
    <property type="nucleotide sequence ID" value="NZ_MRCE01000009.1"/>
</dbReference>
<gene>
    <name evidence="1" type="ORF">NIES2119_10715</name>
</gene>
<dbReference type="STRING" id="454136.NIES2119_10715"/>
<organism evidence="1 2">
    <name type="scientific">[Phormidium ambiguum] IAM M-71</name>
    <dbReference type="NCBI Taxonomy" id="454136"/>
    <lineage>
        <taxon>Bacteria</taxon>
        <taxon>Bacillati</taxon>
        <taxon>Cyanobacteriota</taxon>
        <taxon>Cyanophyceae</taxon>
        <taxon>Oscillatoriophycideae</taxon>
        <taxon>Aerosakkonematales</taxon>
        <taxon>Aerosakkonemataceae</taxon>
        <taxon>Floridanema</taxon>
    </lineage>
</organism>
<accession>A0A1U7ILG4</accession>
<evidence type="ECO:0000313" key="2">
    <source>
        <dbReference type="Proteomes" id="UP000185860"/>
    </source>
</evidence>
<proteinExistence type="predicted"/>
<dbReference type="Pfam" id="PF11344">
    <property type="entry name" value="DUF3146"/>
    <property type="match status" value="1"/>
</dbReference>
<reference evidence="1 2" key="1">
    <citation type="submission" date="2016-11" db="EMBL/GenBank/DDBJ databases">
        <title>Draft Genome Sequences of Nine Cyanobacterial Strains from Diverse Habitats.</title>
        <authorList>
            <person name="Zhu T."/>
            <person name="Hou S."/>
            <person name="Lu X."/>
            <person name="Hess W.R."/>
        </authorList>
    </citation>
    <scope>NUCLEOTIDE SEQUENCE [LARGE SCALE GENOMIC DNA]</scope>
    <source>
        <strain evidence="1 2">IAM M-71</strain>
    </source>
</reference>
<protein>
    <recommendedName>
        <fullName evidence="3">DUF3146 domain-containing protein</fullName>
    </recommendedName>
</protein>
<name>A0A1U7ILG4_9CYAN</name>
<dbReference type="EMBL" id="MRCE01000009">
    <property type="protein sequence ID" value="OKH38033.1"/>
    <property type="molecule type" value="Genomic_DNA"/>
</dbReference>
<sequence length="87" mass="10083">MSAKRLPETTAFVRITELCWLQGKIAGEVRAEDYEWHFQWCFKQGKLSVQPTLGRALIIEPLGRFLEQSDYQLEPGGDYAFTIRAKF</sequence>
<dbReference type="Proteomes" id="UP000185860">
    <property type="component" value="Unassembled WGS sequence"/>
</dbReference>
<evidence type="ECO:0000313" key="1">
    <source>
        <dbReference type="EMBL" id="OKH38033.1"/>
    </source>
</evidence>